<dbReference type="InterPro" id="IPR050109">
    <property type="entry name" value="HTH-type_TetR-like_transc_reg"/>
</dbReference>
<evidence type="ECO:0000259" key="5">
    <source>
        <dbReference type="PROSITE" id="PS50977"/>
    </source>
</evidence>
<dbReference type="KEGG" id="madi:A7U43_24595"/>
<dbReference type="GO" id="GO:0000976">
    <property type="term" value="F:transcription cis-regulatory region binding"/>
    <property type="evidence" value="ECO:0007669"/>
    <property type="project" value="TreeGrafter"/>
</dbReference>
<proteinExistence type="predicted"/>
<dbReference type="InterPro" id="IPR025996">
    <property type="entry name" value="MT1864/Rv1816-like_C"/>
</dbReference>
<keyword evidence="2 4" id="KW-0238">DNA-binding</keyword>
<feature type="domain" description="HTH tetR-type" evidence="5">
    <location>
        <begin position="10"/>
        <end position="70"/>
    </location>
</feature>
<keyword evidence="7" id="KW-1185">Reference proteome</keyword>
<dbReference type="GO" id="GO:0003700">
    <property type="term" value="F:DNA-binding transcription factor activity"/>
    <property type="evidence" value="ECO:0007669"/>
    <property type="project" value="TreeGrafter"/>
</dbReference>
<keyword evidence="3" id="KW-0804">Transcription</keyword>
<gene>
    <name evidence="6" type="ORF">A7U43_24595</name>
</gene>
<name>A0A172US63_9MYCO</name>
<dbReference type="Proteomes" id="UP000077143">
    <property type="component" value="Chromosome"/>
</dbReference>
<dbReference type="OrthoDB" id="8222629at2"/>
<evidence type="ECO:0000256" key="3">
    <source>
        <dbReference type="ARBA" id="ARBA00023163"/>
    </source>
</evidence>
<dbReference type="PANTHER" id="PTHR30055:SF220">
    <property type="entry name" value="TETR-FAMILY REGULATORY PROTEIN"/>
    <property type="match status" value="1"/>
</dbReference>
<dbReference type="RefSeq" id="WP_068000197.1">
    <property type="nucleotide sequence ID" value="NZ_CP015596.1"/>
</dbReference>
<dbReference type="SUPFAM" id="SSF46689">
    <property type="entry name" value="Homeodomain-like"/>
    <property type="match status" value="1"/>
</dbReference>
<evidence type="ECO:0000256" key="4">
    <source>
        <dbReference type="PROSITE-ProRule" id="PRU00335"/>
    </source>
</evidence>
<dbReference type="Gene3D" id="1.10.10.60">
    <property type="entry name" value="Homeodomain-like"/>
    <property type="match status" value="1"/>
</dbReference>
<dbReference type="PROSITE" id="PS50977">
    <property type="entry name" value="HTH_TETR_2"/>
    <property type="match status" value="1"/>
</dbReference>
<reference evidence="6 7" key="1">
    <citation type="submission" date="2016-05" db="EMBL/GenBank/DDBJ databases">
        <title>Complete genome sequence of a phthalic acid esters degrading Mycobacterium sp. YC-RL4.</title>
        <authorList>
            <person name="Ren L."/>
            <person name="Fan S."/>
            <person name="Ruth N."/>
            <person name="Jia Y."/>
            <person name="Wang J."/>
            <person name="Qiao C."/>
        </authorList>
    </citation>
    <scope>NUCLEOTIDE SEQUENCE [LARGE SCALE GENOMIC DNA]</scope>
    <source>
        <strain evidence="6 7">YC-RL4</strain>
    </source>
</reference>
<dbReference type="EMBL" id="CP015596">
    <property type="protein sequence ID" value="ANE82012.1"/>
    <property type="molecule type" value="Genomic_DNA"/>
</dbReference>
<keyword evidence="1" id="KW-0805">Transcription regulation</keyword>
<dbReference type="Pfam" id="PF00440">
    <property type="entry name" value="TetR_N"/>
    <property type="match status" value="1"/>
</dbReference>
<protein>
    <recommendedName>
        <fullName evidence="5">HTH tetR-type domain-containing protein</fullName>
    </recommendedName>
</protein>
<dbReference type="STRING" id="1682113.A7U43_24595"/>
<dbReference type="Gene3D" id="1.10.357.10">
    <property type="entry name" value="Tetracycline Repressor, domain 2"/>
    <property type="match status" value="1"/>
</dbReference>
<accession>A0A172US63</accession>
<sequence>MTPRRRTASHQVSAALLTAAETVLDRDGTDGVTVRAVAHEAAVSPMSVYHRFVNKEGLVVALATRALEELATAIGAADDADSAERFRAACRGYREFALRHPARYSLIFGVGSPLRDQSSAVAVTGRAVFDTLATLIDQMGSLPPQSDSVEAAQIVWGAIHGAVTIEQVGIGQTPDADATFENLLTLLIGGLRDRWAVPDPRQQD</sequence>
<dbReference type="InterPro" id="IPR001647">
    <property type="entry name" value="HTH_TetR"/>
</dbReference>
<dbReference type="AlphaFoldDB" id="A0A172US63"/>
<dbReference type="PANTHER" id="PTHR30055">
    <property type="entry name" value="HTH-TYPE TRANSCRIPTIONAL REGULATOR RUTR"/>
    <property type="match status" value="1"/>
</dbReference>
<feature type="DNA-binding region" description="H-T-H motif" evidence="4">
    <location>
        <begin position="33"/>
        <end position="52"/>
    </location>
</feature>
<evidence type="ECO:0000313" key="6">
    <source>
        <dbReference type="EMBL" id="ANE82012.1"/>
    </source>
</evidence>
<dbReference type="Pfam" id="PF13305">
    <property type="entry name" value="TetR_C_33"/>
    <property type="match status" value="1"/>
</dbReference>
<dbReference type="InterPro" id="IPR009057">
    <property type="entry name" value="Homeodomain-like_sf"/>
</dbReference>
<evidence type="ECO:0000256" key="2">
    <source>
        <dbReference type="ARBA" id="ARBA00023125"/>
    </source>
</evidence>
<evidence type="ECO:0000256" key="1">
    <source>
        <dbReference type="ARBA" id="ARBA00023015"/>
    </source>
</evidence>
<dbReference type="SUPFAM" id="SSF48498">
    <property type="entry name" value="Tetracyclin repressor-like, C-terminal domain"/>
    <property type="match status" value="1"/>
</dbReference>
<evidence type="ECO:0000313" key="7">
    <source>
        <dbReference type="Proteomes" id="UP000077143"/>
    </source>
</evidence>
<dbReference type="InterPro" id="IPR036271">
    <property type="entry name" value="Tet_transcr_reg_TetR-rel_C_sf"/>
</dbReference>
<organism evidence="6 7">
    <name type="scientific">Mycobacterium adipatum</name>
    <dbReference type="NCBI Taxonomy" id="1682113"/>
    <lineage>
        <taxon>Bacteria</taxon>
        <taxon>Bacillati</taxon>
        <taxon>Actinomycetota</taxon>
        <taxon>Actinomycetes</taxon>
        <taxon>Mycobacteriales</taxon>
        <taxon>Mycobacteriaceae</taxon>
        <taxon>Mycobacterium</taxon>
    </lineage>
</organism>